<protein>
    <submittedName>
        <fullName evidence="3">Uncharacterized protein</fullName>
    </submittedName>
</protein>
<feature type="compositionally biased region" description="Polar residues" evidence="1">
    <location>
        <begin position="98"/>
        <end position="110"/>
    </location>
</feature>
<evidence type="ECO:0000313" key="3">
    <source>
        <dbReference type="EMBL" id="CYV70970.1"/>
    </source>
</evidence>
<feature type="transmembrane region" description="Helical" evidence="2">
    <location>
        <begin position="129"/>
        <end position="149"/>
    </location>
</feature>
<keyword evidence="2" id="KW-0812">Transmembrane</keyword>
<dbReference type="AlphaFoldDB" id="A0A116MWX1"/>
<dbReference type="Proteomes" id="UP000070960">
    <property type="component" value="Unassembled WGS sequence"/>
</dbReference>
<evidence type="ECO:0000256" key="2">
    <source>
        <dbReference type="SAM" id="Phobius"/>
    </source>
</evidence>
<gene>
    <name evidence="3" type="ORF">ERS132442_01104</name>
</gene>
<dbReference type="EMBL" id="FIIE01000008">
    <property type="protein sequence ID" value="CYV70970.1"/>
    <property type="molecule type" value="Genomic_DNA"/>
</dbReference>
<accession>A0A116MWX1</accession>
<name>A0A116MWX1_STRSU</name>
<keyword evidence="2" id="KW-1133">Transmembrane helix</keyword>
<evidence type="ECO:0000256" key="1">
    <source>
        <dbReference type="SAM" id="MobiDB-lite"/>
    </source>
</evidence>
<reference evidence="3 4" key="1">
    <citation type="submission" date="2016-02" db="EMBL/GenBank/DDBJ databases">
        <authorList>
            <consortium name="Pathogen Informatics"/>
        </authorList>
    </citation>
    <scope>NUCLEOTIDE SEQUENCE [LARGE SCALE GENOMIC DNA]</scope>
    <source>
        <strain evidence="3 4">LSS80</strain>
    </source>
</reference>
<dbReference type="CDD" id="cd16427">
    <property type="entry name" value="TraM-like"/>
    <property type="match status" value="1"/>
</dbReference>
<organism evidence="3 4">
    <name type="scientific">Streptococcus suis</name>
    <dbReference type="NCBI Taxonomy" id="1307"/>
    <lineage>
        <taxon>Bacteria</taxon>
        <taxon>Bacillati</taxon>
        <taxon>Bacillota</taxon>
        <taxon>Bacilli</taxon>
        <taxon>Lactobacillales</taxon>
        <taxon>Streptococcaceae</taxon>
        <taxon>Streptococcus</taxon>
    </lineage>
</organism>
<sequence length="279" mass="31235">MTFNIIDVNSHETRAVNSRDELLTQLEIADKRCEALGLTASYLIEHLDRDGESVLENIKFTLPYDGVIDELLGDFGFKRPSKSSPLNAFKDKNKGKPMNTTPEIVSQTPPASSPALTAKMKRQARQNKLMLALVGLLALGGLSLASLSLGQITSLKQANHTLTEQVEQLETLTVDQDRIDVFSRYFLSNYYANNKETVSDFIVKDLKKTIQVSEGTLQSVILEEVTQNKDTYTVTYVLVVKDNEENRSNVRLSFEVKEDTKSAYGYLVTTQPKSSKYPK</sequence>
<dbReference type="Gene3D" id="3.10.450.540">
    <property type="match status" value="1"/>
</dbReference>
<feature type="region of interest" description="Disordered" evidence="1">
    <location>
        <begin position="86"/>
        <end position="114"/>
    </location>
</feature>
<keyword evidence="2" id="KW-0472">Membrane</keyword>
<evidence type="ECO:0000313" key="4">
    <source>
        <dbReference type="Proteomes" id="UP000070960"/>
    </source>
</evidence>
<dbReference type="RefSeq" id="WP_052836216.1">
    <property type="nucleotide sequence ID" value="NZ_CECW01000008.1"/>
</dbReference>
<proteinExistence type="predicted"/>